<dbReference type="OrthoDB" id="8062037at2759"/>
<proteinExistence type="predicted"/>
<dbReference type="InterPro" id="IPR001841">
    <property type="entry name" value="Znf_RING"/>
</dbReference>
<dbReference type="InterPro" id="IPR051653">
    <property type="entry name" value="E3_ligase_sorting_rcpt"/>
</dbReference>
<dbReference type="PANTHER" id="PTHR47168">
    <property type="entry name" value="RING ZINC FINGER DOMAIN SUPERFAMILY PROTEIN-RELATED"/>
    <property type="match status" value="1"/>
</dbReference>
<keyword evidence="12" id="KW-1185">Reference proteome</keyword>
<evidence type="ECO:0000256" key="7">
    <source>
        <dbReference type="ARBA" id="ARBA00023136"/>
    </source>
</evidence>
<keyword evidence="4 8" id="KW-0863">Zinc-finger</keyword>
<feature type="region of interest" description="Disordered" evidence="9">
    <location>
        <begin position="225"/>
        <end position="250"/>
    </location>
</feature>
<dbReference type="Pfam" id="PF13639">
    <property type="entry name" value="zf-RING_2"/>
    <property type="match status" value="1"/>
</dbReference>
<feature type="region of interest" description="Disordered" evidence="9">
    <location>
        <begin position="141"/>
        <end position="208"/>
    </location>
</feature>
<evidence type="ECO:0000256" key="4">
    <source>
        <dbReference type="ARBA" id="ARBA00022771"/>
    </source>
</evidence>
<dbReference type="InterPro" id="IPR013083">
    <property type="entry name" value="Znf_RING/FYVE/PHD"/>
</dbReference>
<feature type="compositionally biased region" description="Polar residues" evidence="9">
    <location>
        <begin position="225"/>
        <end position="242"/>
    </location>
</feature>
<dbReference type="EMBL" id="JAMSHJ010000004">
    <property type="protein sequence ID" value="KAI5416037.1"/>
    <property type="molecule type" value="Genomic_DNA"/>
</dbReference>
<protein>
    <recommendedName>
        <fullName evidence="10">RING-type domain-containing protein</fullName>
    </recommendedName>
</protein>
<sequence>MGSASSRLGSRPSPPRVNNNHRFRFSSFLCGSSTSRSISQMEEHQYEELHVNSARHFNDEIQKVSDESSLSCTEEARISCCPQAETSISTDMRTETEFRRNATVEGSYGNVATSSQRNCLSEHKELVSPYQVCAGHSHRESYSDGNNTASTSFVEQRSSDPVSVNDFTNMDRINNVDDPVSSGVSRISHHETAHPRSSISQEHGNASSDEISVEIDTNAGMSIHSSSSHVAQVSNAPPTSQISEDESRRETIPSGLGILVSNREIVQGNDGMFQVDVVAISSNILSGSNADADDHDARSNGRRLFWDTFSQRSSRRFGDSPTIVISTGGADDSGSQDRWQVDFDEDLSNDGLGRPPRYRGSRIRRLSERVRHSRSEIWERLRGGLDEIGRLNSSCPLGLHADGMCSCESFPVAEESSSRSSISRIVMLAEALFEVLDEIHRQPSSLSLSTVSLPAPESVVDSFPLKSHKKVDAADGGNDAEQCYICLAEYEDGDQIRVLPCKHEYHMSCVDKWLKEIHGVCPLCRGHVCGGSTEPSAHSEAQSIVQI</sequence>
<dbReference type="SUPFAM" id="SSF57850">
    <property type="entry name" value="RING/U-box"/>
    <property type="match status" value="1"/>
</dbReference>
<keyword evidence="2" id="KW-0812">Transmembrane</keyword>
<evidence type="ECO:0000259" key="10">
    <source>
        <dbReference type="PROSITE" id="PS50089"/>
    </source>
</evidence>
<feature type="compositionally biased region" description="Polar residues" evidence="9">
    <location>
        <begin position="195"/>
        <end position="208"/>
    </location>
</feature>
<evidence type="ECO:0000313" key="12">
    <source>
        <dbReference type="Proteomes" id="UP001058974"/>
    </source>
</evidence>
<comment type="caution">
    <text evidence="11">The sequence shown here is derived from an EMBL/GenBank/DDBJ whole genome shotgun (WGS) entry which is preliminary data.</text>
</comment>
<gene>
    <name evidence="11" type="ORF">KIW84_041180</name>
</gene>
<accession>A0A9D4X9A1</accession>
<evidence type="ECO:0000256" key="2">
    <source>
        <dbReference type="ARBA" id="ARBA00022692"/>
    </source>
</evidence>
<dbReference type="PROSITE" id="PS50089">
    <property type="entry name" value="ZF_RING_2"/>
    <property type="match status" value="1"/>
</dbReference>
<dbReference type="FunFam" id="3.30.40.10:FF:000388">
    <property type="entry name" value="Putative RING zinc finger domain superfamily protein"/>
    <property type="match status" value="1"/>
</dbReference>
<dbReference type="GO" id="GO:0008270">
    <property type="term" value="F:zinc ion binding"/>
    <property type="evidence" value="ECO:0007669"/>
    <property type="project" value="UniProtKB-KW"/>
</dbReference>
<keyword evidence="5" id="KW-0862">Zinc</keyword>
<evidence type="ECO:0000313" key="11">
    <source>
        <dbReference type="EMBL" id="KAI5416037.1"/>
    </source>
</evidence>
<keyword evidence="3" id="KW-0479">Metal-binding</keyword>
<dbReference type="Gene3D" id="3.30.40.10">
    <property type="entry name" value="Zinc/RING finger domain, C3HC4 (zinc finger)"/>
    <property type="match status" value="1"/>
</dbReference>
<evidence type="ECO:0000256" key="1">
    <source>
        <dbReference type="ARBA" id="ARBA00004167"/>
    </source>
</evidence>
<dbReference type="Gramene" id="Psat4g033440.1">
    <property type="protein sequence ID" value="Psat4g033440.1.cds"/>
    <property type="gene ID" value="Psat4g033440"/>
</dbReference>
<evidence type="ECO:0000256" key="3">
    <source>
        <dbReference type="ARBA" id="ARBA00022723"/>
    </source>
</evidence>
<dbReference type="SMART" id="SM00184">
    <property type="entry name" value="RING"/>
    <property type="match status" value="1"/>
</dbReference>
<feature type="compositionally biased region" description="Polar residues" evidence="9">
    <location>
        <begin position="143"/>
        <end position="172"/>
    </location>
</feature>
<keyword evidence="7" id="KW-0472">Membrane</keyword>
<keyword evidence="6" id="KW-1133">Transmembrane helix</keyword>
<evidence type="ECO:0000256" key="6">
    <source>
        <dbReference type="ARBA" id="ARBA00022989"/>
    </source>
</evidence>
<dbReference type="PANTHER" id="PTHR47168:SF1">
    <property type="entry name" value="OS02G0798600 PROTEIN"/>
    <property type="match status" value="1"/>
</dbReference>
<name>A0A9D4X9A1_PEA</name>
<evidence type="ECO:0000256" key="9">
    <source>
        <dbReference type="SAM" id="MobiDB-lite"/>
    </source>
</evidence>
<feature type="domain" description="RING-type" evidence="10">
    <location>
        <begin position="483"/>
        <end position="525"/>
    </location>
</feature>
<dbReference type="Proteomes" id="UP001058974">
    <property type="component" value="Chromosome 4"/>
</dbReference>
<evidence type="ECO:0000256" key="5">
    <source>
        <dbReference type="ARBA" id="ARBA00022833"/>
    </source>
</evidence>
<dbReference type="Gramene" id="Psat04G0118000-T1">
    <property type="protein sequence ID" value="KAI5416037.1"/>
    <property type="gene ID" value="KIW84_041180"/>
</dbReference>
<dbReference type="GO" id="GO:0016020">
    <property type="term" value="C:membrane"/>
    <property type="evidence" value="ECO:0007669"/>
    <property type="project" value="UniProtKB-SubCell"/>
</dbReference>
<comment type="subcellular location">
    <subcellularLocation>
        <location evidence="1">Membrane</location>
        <topology evidence="1">Single-pass membrane protein</topology>
    </subcellularLocation>
</comment>
<organism evidence="11 12">
    <name type="scientific">Pisum sativum</name>
    <name type="common">Garden pea</name>
    <name type="synonym">Lathyrus oleraceus</name>
    <dbReference type="NCBI Taxonomy" id="3888"/>
    <lineage>
        <taxon>Eukaryota</taxon>
        <taxon>Viridiplantae</taxon>
        <taxon>Streptophyta</taxon>
        <taxon>Embryophyta</taxon>
        <taxon>Tracheophyta</taxon>
        <taxon>Spermatophyta</taxon>
        <taxon>Magnoliopsida</taxon>
        <taxon>eudicotyledons</taxon>
        <taxon>Gunneridae</taxon>
        <taxon>Pentapetalae</taxon>
        <taxon>rosids</taxon>
        <taxon>fabids</taxon>
        <taxon>Fabales</taxon>
        <taxon>Fabaceae</taxon>
        <taxon>Papilionoideae</taxon>
        <taxon>50 kb inversion clade</taxon>
        <taxon>NPAAA clade</taxon>
        <taxon>Hologalegina</taxon>
        <taxon>IRL clade</taxon>
        <taxon>Fabeae</taxon>
        <taxon>Lathyrus</taxon>
    </lineage>
</organism>
<reference evidence="11 12" key="1">
    <citation type="journal article" date="2022" name="Nat. Genet.">
        <title>Improved pea reference genome and pan-genome highlight genomic features and evolutionary characteristics.</title>
        <authorList>
            <person name="Yang T."/>
            <person name="Liu R."/>
            <person name="Luo Y."/>
            <person name="Hu S."/>
            <person name="Wang D."/>
            <person name="Wang C."/>
            <person name="Pandey M.K."/>
            <person name="Ge S."/>
            <person name="Xu Q."/>
            <person name="Li N."/>
            <person name="Li G."/>
            <person name="Huang Y."/>
            <person name="Saxena R.K."/>
            <person name="Ji Y."/>
            <person name="Li M."/>
            <person name="Yan X."/>
            <person name="He Y."/>
            <person name="Liu Y."/>
            <person name="Wang X."/>
            <person name="Xiang C."/>
            <person name="Varshney R.K."/>
            <person name="Ding H."/>
            <person name="Gao S."/>
            <person name="Zong X."/>
        </authorList>
    </citation>
    <scope>NUCLEOTIDE SEQUENCE [LARGE SCALE GENOMIC DNA]</scope>
    <source>
        <strain evidence="11 12">cv. Zhongwan 6</strain>
    </source>
</reference>
<evidence type="ECO:0000256" key="8">
    <source>
        <dbReference type="PROSITE-ProRule" id="PRU00175"/>
    </source>
</evidence>
<dbReference type="AlphaFoldDB" id="A0A9D4X9A1"/>